<dbReference type="InterPro" id="IPR038418">
    <property type="entry name" value="6-PTP_synth/QueD_sf"/>
</dbReference>
<sequence>MYFVKIRESMMIAHSLKHPFFGPAQNVHGATFVVDVTFKTTSLDEHNVVIDIGLAHKVVKDILSKLDYQNLDDLDIFKGKLTTTEFVARYVYDEVNLKVKSYFEGKISVSIKENPNAWAGFEEN</sequence>
<evidence type="ECO:0000256" key="7">
    <source>
        <dbReference type="ARBA" id="ARBA00022833"/>
    </source>
</evidence>
<evidence type="ECO:0000256" key="6">
    <source>
        <dbReference type="ARBA" id="ARBA00022723"/>
    </source>
</evidence>
<dbReference type="InterPro" id="IPR007115">
    <property type="entry name" value="6-PTP_synth/QueD"/>
</dbReference>
<evidence type="ECO:0000256" key="4">
    <source>
        <dbReference type="ARBA" id="ARBA00012982"/>
    </source>
</evidence>
<dbReference type="Proteomes" id="UP001269081">
    <property type="component" value="Unassembled WGS sequence"/>
</dbReference>
<keyword evidence="8" id="KW-0456">Lyase</keyword>
<comment type="caution">
    <text evidence="11">The sequence shown here is derived from an EMBL/GenBank/DDBJ whole genome shotgun (WGS) entry which is preliminary data.</text>
</comment>
<evidence type="ECO:0000256" key="5">
    <source>
        <dbReference type="ARBA" id="ARBA00018141"/>
    </source>
</evidence>
<evidence type="ECO:0000256" key="8">
    <source>
        <dbReference type="ARBA" id="ARBA00023239"/>
    </source>
</evidence>
<evidence type="ECO:0000256" key="2">
    <source>
        <dbReference type="ARBA" id="ARBA00005061"/>
    </source>
</evidence>
<dbReference type="Gene3D" id="3.30.479.10">
    <property type="entry name" value="6-pyruvoyl tetrahydropterin synthase/QueD"/>
    <property type="match status" value="1"/>
</dbReference>
<comment type="similarity">
    <text evidence="3">Belongs to the PTPS family. QueD subfamily.</text>
</comment>
<comment type="cofactor">
    <cofactor evidence="1">
        <name>Zn(2+)</name>
        <dbReference type="ChEBI" id="CHEBI:29105"/>
    </cofactor>
</comment>
<dbReference type="RefSeq" id="WP_310279570.1">
    <property type="nucleotide sequence ID" value="NZ_JAVDWQ010000003.1"/>
</dbReference>
<gene>
    <name evidence="11" type="ORF">J2W48_001307</name>
</gene>
<dbReference type="Pfam" id="PF01242">
    <property type="entry name" value="PTPS"/>
    <property type="match status" value="1"/>
</dbReference>
<dbReference type="PANTHER" id="PTHR12589">
    <property type="entry name" value="PYRUVOYL TETRAHYDROBIOPTERIN SYNTHASE"/>
    <property type="match status" value="1"/>
</dbReference>
<evidence type="ECO:0000313" key="12">
    <source>
        <dbReference type="Proteomes" id="UP001269081"/>
    </source>
</evidence>
<name>A0ABU1Y568_9FLAO</name>
<reference evidence="11 12" key="1">
    <citation type="submission" date="2023-07" db="EMBL/GenBank/DDBJ databases">
        <title>Sorghum-associated microbial communities from plants grown in Nebraska, USA.</title>
        <authorList>
            <person name="Schachtman D."/>
        </authorList>
    </citation>
    <scope>NUCLEOTIDE SEQUENCE [LARGE SCALE GENOMIC DNA]</scope>
    <source>
        <strain evidence="11 12">4129</strain>
    </source>
</reference>
<evidence type="ECO:0000256" key="10">
    <source>
        <dbReference type="ARBA" id="ARBA00048807"/>
    </source>
</evidence>
<evidence type="ECO:0000256" key="3">
    <source>
        <dbReference type="ARBA" id="ARBA00008900"/>
    </source>
</evidence>
<comment type="catalytic activity">
    <reaction evidence="10">
        <text>7,8-dihydroneopterin 3'-triphosphate + H2O = 6-carboxy-5,6,7,8-tetrahydropterin + triphosphate + acetaldehyde + 2 H(+)</text>
        <dbReference type="Rhea" id="RHEA:27966"/>
        <dbReference type="ChEBI" id="CHEBI:15343"/>
        <dbReference type="ChEBI" id="CHEBI:15377"/>
        <dbReference type="ChEBI" id="CHEBI:15378"/>
        <dbReference type="ChEBI" id="CHEBI:18036"/>
        <dbReference type="ChEBI" id="CHEBI:58462"/>
        <dbReference type="ChEBI" id="CHEBI:61032"/>
        <dbReference type="EC" id="4.1.2.50"/>
    </reaction>
</comment>
<protein>
    <recommendedName>
        <fullName evidence="5">6-carboxy-5,6,7,8-tetrahydropterin synthase</fullName>
        <ecNumber evidence="4">4.1.2.50</ecNumber>
    </recommendedName>
    <alternativeName>
        <fullName evidence="9">Queuosine biosynthesis protein QueD</fullName>
    </alternativeName>
</protein>
<evidence type="ECO:0000313" key="11">
    <source>
        <dbReference type="EMBL" id="MDR7209374.1"/>
    </source>
</evidence>
<dbReference type="PANTHER" id="PTHR12589:SF7">
    <property type="entry name" value="6-PYRUVOYL TETRAHYDROBIOPTERIN SYNTHASE"/>
    <property type="match status" value="1"/>
</dbReference>
<dbReference type="EC" id="4.1.2.50" evidence="4"/>
<keyword evidence="6" id="KW-0479">Metal-binding</keyword>
<proteinExistence type="inferred from homology"/>
<evidence type="ECO:0000256" key="9">
    <source>
        <dbReference type="ARBA" id="ARBA00031449"/>
    </source>
</evidence>
<keyword evidence="7" id="KW-0862">Zinc</keyword>
<dbReference type="EMBL" id="JAVDWQ010000003">
    <property type="protein sequence ID" value="MDR7209374.1"/>
    <property type="molecule type" value="Genomic_DNA"/>
</dbReference>
<dbReference type="SUPFAM" id="SSF55620">
    <property type="entry name" value="Tetrahydrobiopterin biosynthesis enzymes-like"/>
    <property type="match status" value="1"/>
</dbReference>
<comment type="pathway">
    <text evidence="2">Purine metabolism; 7-cyano-7-deazaguanine biosynthesis.</text>
</comment>
<keyword evidence="12" id="KW-1185">Reference proteome</keyword>
<organism evidence="11 12">
    <name type="scientific">Flavobacterium piscis</name>
    <dbReference type="NCBI Taxonomy" id="1114874"/>
    <lineage>
        <taxon>Bacteria</taxon>
        <taxon>Pseudomonadati</taxon>
        <taxon>Bacteroidota</taxon>
        <taxon>Flavobacteriia</taxon>
        <taxon>Flavobacteriales</taxon>
        <taxon>Flavobacteriaceae</taxon>
        <taxon>Flavobacterium</taxon>
    </lineage>
</organism>
<accession>A0ABU1Y568</accession>
<evidence type="ECO:0000256" key="1">
    <source>
        <dbReference type="ARBA" id="ARBA00001947"/>
    </source>
</evidence>